<dbReference type="PANTHER" id="PTHR35394:SF5">
    <property type="entry name" value="DUF3176 DOMAIN-CONTAINING PROTEIN"/>
    <property type="match status" value="1"/>
</dbReference>
<keyword evidence="1" id="KW-0472">Membrane</keyword>
<proteinExistence type="predicted"/>
<evidence type="ECO:0000256" key="1">
    <source>
        <dbReference type="SAM" id="Phobius"/>
    </source>
</evidence>
<dbReference type="InterPro" id="IPR021514">
    <property type="entry name" value="DUF3176"/>
</dbReference>
<evidence type="ECO:0000313" key="3">
    <source>
        <dbReference type="Proteomes" id="UP001281614"/>
    </source>
</evidence>
<dbReference type="Pfam" id="PF11374">
    <property type="entry name" value="DUF3176"/>
    <property type="match status" value="1"/>
</dbReference>
<keyword evidence="1" id="KW-0812">Transmembrane</keyword>
<accession>A0AAD9YIW8</accession>
<comment type="caution">
    <text evidence="2">The sequence shown here is derived from an EMBL/GenBank/DDBJ whole genome shotgun (WGS) entry which is preliminary data.</text>
</comment>
<dbReference type="EMBL" id="VYYT01000114">
    <property type="protein sequence ID" value="KAK2767871.1"/>
    <property type="molecule type" value="Genomic_DNA"/>
</dbReference>
<dbReference type="PANTHER" id="PTHR35394">
    <property type="entry name" value="DUF3176 DOMAIN-CONTAINING PROTEIN"/>
    <property type="match status" value="1"/>
</dbReference>
<organism evidence="2 3">
    <name type="scientific">Colletotrichum kahawae</name>
    <name type="common">Coffee berry disease fungus</name>
    <dbReference type="NCBI Taxonomy" id="34407"/>
    <lineage>
        <taxon>Eukaryota</taxon>
        <taxon>Fungi</taxon>
        <taxon>Dikarya</taxon>
        <taxon>Ascomycota</taxon>
        <taxon>Pezizomycotina</taxon>
        <taxon>Sordariomycetes</taxon>
        <taxon>Hypocreomycetidae</taxon>
        <taxon>Glomerellales</taxon>
        <taxon>Glomerellaceae</taxon>
        <taxon>Colletotrichum</taxon>
        <taxon>Colletotrichum gloeosporioides species complex</taxon>
    </lineage>
</organism>
<name>A0AAD9YIW8_COLKA</name>
<gene>
    <name evidence="2" type="ORF">CKAH01_15205</name>
</gene>
<dbReference type="Proteomes" id="UP001281614">
    <property type="component" value="Unassembled WGS sequence"/>
</dbReference>
<dbReference type="AlphaFoldDB" id="A0AAD9YIW8"/>
<keyword evidence="1" id="KW-1133">Transmembrane helix</keyword>
<reference evidence="2" key="1">
    <citation type="submission" date="2023-02" db="EMBL/GenBank/DDBJ databases">
        <title>Colletotrichum kahawae CIFC_Que2 genome sequencing and assembly.</title>
        <authorList>
            <person name="Baroncelli R."/>
        </authorList>
    </citation>
    <scope>NUCLEOTIDE SEQUENCE</scope>
    <source>
        <strain evidence="2">CIFC_Que2</strain>
    </source>
</reference>
<feature type="transmembrane region" description="Helical" evidence="1">
    <location>
        <begin position="415"/>
        <end position="437"/>
    </location>
</feature>
<protein>
    <submittedName>
        <fullName evidence="2">Uncharacterized protein</fullName>
    </submittedName>
</protein>
<sequence>MGQLGWYQFWDSTSRPVSDLQTFEAASRGLSGAVRLLLSRHTLESLHITLGCMLYIGTLYLGPSMQNAIVFNYTEVSEPETPEYRDPSINRLPFVDGFDLHPPSDVVIMDNDDIKADQRMEASLYSAWMFSMNTQKSKGSPEFNMLNSMPFQCSGESCEWNNYTTLTVQSQCQSVPATVDSTGHGYSEKANISSSVYHATSHNTSAPVGTILNFEPSQTVPENSTFESSIADHLAVIIHVAAISVDSSHRAEAAECILYWEVQHFPTLSSPRLPATLAAEPPERILPKTEKATTGDEIIFEAPCNSDSKLGTCDYKVNRVSSQELQHPLGKFLEGYVLLDPKNDTHFKAFGKVTDIFARSWIEKRIGETENSLETTLDEYMSNLATGITVHLLHTAKQSLMGKATWHKGMYEIKWLYVIYPGTMVALSSYLFLFAMWKTRRMPIWKTSLLPFLYHGFQHLAHEEGCNLSHLAWMENASKNRMVALRDEHDGLGLKLRD</sequence>
<keyword evidence="3" id="KW-1185">Reference proteome</keyword>
<evidence type="ECO:0000313" key="2">
    <source>
        <dbReference type="EMBL" id="KAK2767871.1"/>
    </source>
</evidence>